<reference evidence="2" key="1">
    <citation type="submission" date="2018-05" db="EMBL/GenBank/DDBJ databases">
        <authorList>
            <person name="Lanie J.A."/>
            <person name="Ng W.-L."/>
            <person name="Kazmierczak K.M."/>
            <person name="Andrzejewski T.M."/>
            <person name="Davidsen T.M."/>
            <person name="Wayne K.J."/>
            <person name="Tettelin H."/>
            <person name="Glass J.I."/>
            <person name="Rusch D."/>
            <person name="Podicherti R."/>
            <person name="Tsui H.-C.T."/>
            <person name="Winkler M.E."/>
        </authorList>
    </citation>
    <scope>NUCLEOTIDE SEQUENCE</scope>
</reference>
<accession>A0A381WS19</accession>
<dbReference type="EMBL" id="UINC01012695">
    <property type="protein sequence ID" value="SVA55294.1"/>
    <property type="molecule type" value="Genomic_DNA"/>
</dbReference>
<proteinExistence type="predicted"/>
<organism evidence="2">
    <name type="scientific">marine metagenome</name>
    <dbReference type="NCBI Taxonomy" id="408172"/>
    <lineage>
        <taxon>unclassified sequences</taxon>
        <taxon>metagenomes</taxon>
        <taxon>ecological metagenomes</taxon>
    </lineage>
</organism>
<dbReference type="AlphaFoldDB" id="A0A381WS19"/>
<feature type="region of interest" description="Disordered" evidence="1">
    <location>
        <begin position="1"/>
        <end position="24"/>
    </location>
</feature>
<evidence type="ECO:0000313" key="2">
    <source>
        <dbReference type="EMBL" id="SVA55294.1"/>
    </source>
</evidence>
<evidence type="ECO:0000256" key="1">
    <source>
        <dbReference type="SAM" id="MobiDB-lite"/>
    </source>
</evidence>
<gene>
    <name evidence="2" type="ORF">METZ01_LOCUS108148</name>
</gene>
<protein>
    <submittedName>
        <fullName evidence="2">Uncharacterized protein</fullName>
    </submittedName>
</protein>
<name>A0A381WS19_9ZZZZ</name>
<sequence length="24" mass="2719">MAEISPLESMVDMMVENNPTRNIP</sequence>